<dbReference type="Gene3D" id="3.40.50.20">
    <property type="match status" value="1"/>
</dbReference>
<proteinExistence type="predicted"/>
<dbReference type="Gene3D" id="3.30.470.20">
    <property type="entry name" value="ATP-grasp fold, B domain"/>
    <property type="match status" value="1"/>
</dbReference>
<dbReference type="Proteomes" id="UP000588098">
    <property type="component" value="Unassembled WGS sequence"/>
</dbReference>
<evidence type="ECO:0000256" key="3">
    <source>
        <dbReference type="ARBA" id="ARBA00022840"/>
    </source>
</evidence>
<keyword evidence="7" id="KW-1185">Reference proteome</keyword>
<evidence type="ECO:0000259" key="5">
    <source>
        <dbReference type="PROSITE" id="PS50975"/>
    </source>
</evidence>
<dbReference type="InterPro" id="IPR040570">
    <property type="entry name" value="LAL_C2"/>
</dbReference>
<dbReference type="SMART" id="SM01209">
    <property type="entry name" value="GARS_A"/>
    <property type="match status" value="1"/>
</dbReference>
<dbReference type="InterPro" id="IPR052032">
    <property type="entry name" value="ATP-dep_AA_Ligase"/>
</dbReference>
<protein>
    <submittedName>
        <fullName evidence="6">Biotin carboxylase</fullName>
    </submittedName>
</protein>
<keyword evidence="1" id="KW-0436">Ligase</keyword>
<dbReference type="PANTHER" id="PTHR43585">
    <property type="entry name" value="FUMIPYRROLE BIOSYNTHESIS PROTEIN C"/>
    <property type="match status" value="1"/>
</dbReference>
<dbReference type="GO" id="GO:0046872">
    <property type="term" value="F:metal ion binding"/>
    <property type="evidence" value="ECO:0007669"/>
    <property type="project" value="InterPro"/>
</dbReference>
<dbReference type="Pfam" id="PF18130">
    <property type="entry name" value="ATPgrasp_N"/>
    <property type="match status" value="1"/>
</dbReference>
<dbReference type="AlphaFoldDB" id="A0A7W9QHY4"/>
<feature type="domain" description="ATP-grasp" evidence="5">
    <location>
        <begin position="126"/>
        <end position="325"/>
    </location>
</feature>
<evidence type="ECO:0000313" key="6">
    <source>
        <dbReference type="EMBL" id="MBB5940309.1"/>
    </source>
</evidence>
<organism evidence="6 7">
    <name type="scientific">Streptomyces zagrosensis</name>
    <dbReference type="NCBI Taxonomy" id="1042984"/>
    <lineage>
        <taxon>Bacteria</taxon>
        <taxon>Bacillati</taxon>
        <taxon>Actinomycetota</taxon>
        <taxon>Actinomycetes</taxon>
        <taxon>Kitasatosporales</taxon>
        <taxon>Streptomycetaceae</taxon>
        <taxon>Streptomyces</taxon>
    </lineage>
</organism>
<dbReference type="SUPFAM" id="SSF56059">
    <property type="entry name" value="Glutathione synthetase ATP-binding domain-like"/>
    <property type="match status" value="1"/>
</dbReference>
<dbReference type="RefSeq" id="WP_184580332.1">
    <property type="nucleotide sequence ID" value="NZ_JACHJL010000039.1"/>
</dbReference>
<evidence type="ECO:0000256" key="1">
    <source>
        <dbReference type="ARBA" id="ARBA00022598"/>
    </source>
</evidence>
<evidence type="ECO:0000313" key="7">
    <source>
        <dbReference type="Proteomes" id="UP000588098"/>
    </source>
</evidence>
<name>A0A7W9QHY4_9ACTN</name>
<dbReference type="GO" id="GO:0005524">
    <property type="term" value="F:ATP binding"/>
    <property type="evidence" value="ECO:0007669"/>
    <property type="project" value="UniProtKB-UniRule"/>
</dbReference>
<dbReference type="InterPro" id="IPR011761">
    <property type="entry name" value="ATP-grasp"/>
</dbReference>
<dbReference type="PANTHER" id="PTHR43585:SF2">
    <property type="entry name" value="ATP-GRASP ENZYME FSQD"/>
    <property type="match status" value="1"/>
</dbReference>
<dbReference type="PROSITE" id="PS50975">
    <property type="entry name" value="ATP_GRASP"/>
    <property type="match status" value="1"/>
</dbReference>
<dbReference type="Pfam" id="PF18603">
    <property type="entry name" value="LAL_C2"/>
    <property type="match status" value="1"/>
</dbReference>
<evidence type="ECO:0000256" key="4">
    <source>
        <dbReference type="PROSITE-ProRule" id="PRU00409"/>
    </source>
</evidence>
<gene>
    <name evidence="6" type="ORF">FHS42_007407</name>
</gene>
<dbReference type="InterPro" id="IPR041472">
    <property type="entry name" value="BL00235/CARNS1_N"/>
</dbReference>
<reference evidence="6 7" key="1">
    <citation type="submission" date="2020-08" db="EMBL/GenBank/DDBJ databases">
        <title>Genomic Encyclopedia of Type Strains, Phase III (KMG-III): the genomes of soil and plant-associated and newly described type strains.</title>
        <authorList>
            <person name="Whitman W."/>
        </authorList>
    </citation>
    <scope>NUCLEOTIDE SEQUENCE [LARGE SCALE GENOMIC DNA]</scope>
    <source>
        <strain evidence="6 7">CECT 8305</strain>
    </source>
</reference>
<accession>A0A7W9QHY4</accession>
<evidence type="ECO:0000256" key="2">
    <source>
        <dbReference type="ARBA" id="ARBA00022741"/>
    </source>
</evidence>
<dbReference type="Pfam" id="PF13535">
    <property type="entry name" value="ATP-grasp_4"/>
    <property type="match status" value="1"/>
</dbReference>
<comment type="caution">
    <text evidence="6">The sequence shown here is derived from an EMBL/GenBank/DDBJ whole genome shotgun (WGS) entry which is preliminary data.</text>
</comment>
<dbReference type="GO" id="GO:0016874">
    <property type="term" value="F:ligase activity"/>
    <property type="evidence" value="ECO:0007669"/>
    <property type="project" value="UniProtKB-KW"/>
</dbReference>
<sequence length="422" mass="44512">MSFNDGTIFAMVEAQLSTSGLLPLKVAHRLGCEVVFVTNDLERYQGVGNVAEIFSERVSKVIEGDTNSSAGILAAVEGLLGSGRLRALYTHCDYNLPFVAESAAALGLPGLSPTAAGTARDKLETRRVCLAAGIPAPRFAYVTTESEAVAAARDLGFPCVVKPMTESASTGVHLAFTEAEVGARFGEIAARPYDARGQRRRAGALVEEYALGYEVSVETVTYEGRTTLIGVTDKQLSPAPHFAEMGDTFPSALPERVTGALARTALDALAAIGFDFGAAHTEVRMTADGPRLIEINARIAGASIADLVELALGFPYREQIVRMHLGERPDLTPTRHGGAASRYLMARERGTVRAVHGTGLARRVEGVANLEVEAAPGHQVAPPTSNHDQCGLVVATAETSAEAARRADTALAQIHLDIRPGG</sequence>
<keyword evidence="2 4" id="KW-0547">Nucleotide-binding</keyword>
<dbReference type="EMBL" id="JACHJL010000039">
    <property type="protein sequence ID" value="MBB5940309.1"/>
    <property type="molecule type" value="Genomic_DNA"/>
</dbReference>
<keyword evidence="3 4" id="KW-0067">ATP-binding</keyword>